<accession>A0ABR3V1B3</accession>
<dbReference type="Proteomes" id="UP001583172">
    <property type="component" value="Unassembled WGS sequence"/>
</dbReference>
<reference evidence="2 3" key="1">
    <citation type="journal article" date="2024" name="Commun. Biol.">
        <title>Comparative genomic analysis of thermophilic fungi reveals convergent evolutionary adaptations and gene losses.</title>
        <authorList>
            <person name="Steindorff A.S."/>
            <person name="Aguilar-Pontes M.V."/>
            <person name="Robinson A.J."/>
            <person name="Andreopoulos B."/>
            <person name="LaButti K."/>
            <person name="Kuo A."/>
            <person name="Mondo S."/>
            <person name="Riley R."/>
            <person name="Otillar R."/>
            <person name="Haridas S."/>
            <person name="Lipzen A."/>
            <person name="Grimwood J."/>
            <person name="Schmutz J."/>
            <person name="Clum A."/>
            <person name="Reid I.D."/>
            <person name="Moisan M.C."/>
            <person name="Butler G."/>
            <person name="Nguyen T.T.M."/>
            <person name="Dewar K."/>
            <person name="Conant G."/>
            <person name="Drula E."/>
            <person name="Henrissat B."/>
            <person name="Hansel C."/>
            <person name="Singer S."/>
            <person name="Hutchinson M.I."/>
            <person name="de Vries R.P."/>
            <person name="Natvig D.O."/>
            <person name="Powell A.J."/>
            <person name="Tsang A."/>
            <person name="Grigoriev I.V."/>
        </authorList>
    </citation>
    <scope>NUCLEOTIDE SEQUENCE [LARGE SCALE GENOMIC DNA]</scope>
    <source>
        <strain evidence="2 3">CBS 620.91</strain>
    </source>
</reference>
<evidence type="ECO:0000313" key="2">
    <source>
        <dbReference type="EMBL" id="KAL1835583.1"/>
    </source>
</evidence>
<dbReference type="EMBL" id="JAZGSY010000598">
    <property type="protein sequence ID" value="KAL1835583.1"/>
    <property type="molecule type" value="Genomic_DNA"/>
</dbReference>
<dbReference type="InterPro" id="IPR044792">
    <property type="entry name" value="TAR1"/>
</dbReference>
<evidence type="ECO:0000313" key="3">
    <source>
        <dbReference type="Proteomes" id="UP001583172"/>
    </source>
</evidence>
<keyword evidence="3" id="KW-1185">Reference proteome</keyword>
<keyword evidence="1" id="KW-0472">Membrane</keyword>
<keyword evidence="1" id="KW-0812">Transmembrane</keyword>
<feature type="transmembrane region" description="Helical" evidence="1">
    <location>
        <begin position="175"/>
        <end position="196"/>
    </location>
</feature>
<evidence type="ECO:0000256" key="1">
    <source>
        <dbReference type="SAM" id="Phobius"/>
    </source>
</evidence>
<protein>
    <submittedName>
        <fullName evidence="2">Uncharacterized protein</fullName>
    </submittedName>
</protein>
<dbReference type="PANTHER" id="PTHR47188">
    <property type="entry name" value="PROTEIN TAR1"/>
    <property type="match status" value="1"/>
</dbReference>
<organism evidence="2 3">
    <name type="scientific">Humicola insolens</name>
    <name type="common">Soft-rot fungus</name>
    <dbReference type="NCBI Taxonomy" id="85995"/>
    <lineage>
        <taxon>Eukaryota</taxon>
        <taxon>Fungi</taxon>
        <taxon>Dikarya</taxon>
        <taxon>Ascomycota</taxon>
        <taxon>Pezizomycotina</taxon>
        <taxon>Sordariomycetes</taxon>
        <taxon>Sordariomycetidae</taxon>
        <taxon>Sordariales</taxon>
        <taxon>Chaetomiaceae</taxon>
        <taxon>Mycothermus</taxon>
    </lineage>
</organism>
<comment type="caution">
    <text evidence="2">The sequence shown here is derived from an EMBL/GenBank/DDBJ whole genome shotgun (WGS) entry which is preliminary data.</text>
</comment>
<keyword evidence="1" id="KW-1133">Transmembrane helix</keyword>
<name>A0ABR3V1B3_HUMIN</name>
<dbReference type="PANTHER" id="PTHR47188:SF1">
    <property type="entry name" value="PROTEIN TAR1"/>
    <property type="match status" value="1"/>
</dbReference>
<gene>
    <name evidence="2" type="ORF">VTJ49DRAFT_6442</name>
</gene>
<proteinExistence type="predicted"/>
<sequence length="340" mass="37784">MKAKNRPRVPNHSLYLIKLKINTAILRETSANRCEPPPEFPLASPYPSIVHHLSGPRLNALTQIHPRTSGSVDDAPKLSPTFTFITRAGFAPKHSRKTLTPWSVFQDGSLMTITPASLQSADLGPREGITPRAITLPEEPRSQDLYPPARTDAGLSRAECTALPFQQFHVLFNPLFKVLFIFRSLYLCAIGLWPVFSFRRNLPPILSSIPKLLDSGLRRRRAQSFLCKLQLGPKPDFKFELLPLHSPLLGQSLLVSFPPLIDMLKFSGSSYLIRGQPSAKDKVVLRLAPAALPKRGCKSTTLAAGPQHKPGGLMVEMTLEQACPPEYWRAQCAFKDSMIH</sequence>